<dbReference type="InterPro" id="IPR036388">
    <property type="entry name" value="WH-like_DNA-bd_sf"/>
</dbReference>
<dbReference type="OrthoDB" id="9797599at2"/>
<keyword evidence="1" id="KW-0805">Transcription regulation</keyword>
<dbReference type="Proteomes" id="UP000199627">
    <property type="component" value="Unassembled WGS sequence"/>
</dbReference>
<name>A0A1H1CKB0_9FLAO</name>
<dbReference type="GO" id="GO:0003677">
    <property type="term" value="F:DNA binding"/>
    <property type="evidence" value="ECO:0007669"/>
    <property type="project" value="UniProtKB-KW"/>
</dbReference>
<evidence type="ECO:0000256" key="3">
    <source>
        <dbReference type="ARBA" id="ARBA00023163"/>
    </source>
</evidence>
<dbReference type="InterPro" id="IPR036390">
    <property type="entry name" value="WH_DNA-bd_sf"/>
</dbReference>
<dbReference type="AlphaFoldDB" id="A0A1H1CKB0"/>
<evidence type="ECO:0000259" key="4">
    <source>
        <dbReference type="PROSITE" id="PS51118"/>
    </source>
</evidence>
<keyword evidence="3" id="KW-0804">Transcription</keyword>
<dbReference type="SUPFAM" id="SSF46785">
    <property type="entry name" value="Winged helix' DNA-binding domain"/>
    <property type="match status" value="1"/>
</dbReference>
<keyword evidence="2" id="KW-0238">DNA-binding</keyword>
<dbReference type="PANTHER" id="PTHR33204">
    <property type="entry name" value="TRANSCRIPTIONAL REGULATOR, MARR FAMILY"/>
    <property type="match status" value="1"/>
</dbReference>
<proteinExistence type="predicted"/>
<organism evidence="5 6">
    <name type="scientific">Chryseobacterium soldanellicola</name>
    <dbReference type="NCBI Taxonomy" id="311333"/>
    <lineage>
        <taxon>Bacteria</taxon>
        <taxon>Pseudomonadati</taxon>
        <taxon>Bacteroidota</taxon>
        <taxon>Flavobacteriia</taxon>
        <taxon>Flavobacteriales</taxon>
        <taxon>Weeksellaceae</taxon>
        <taxon>Chryseobacterium group</taxon>
        <taxon>Chryseobacterium</taxon>
    </lineage>
</organism>
<dbReference type="Gene3D" id="1.10.10.10">
    <property type="entry name" value="Winged helix-like DNA-binding domain superfamily/Winged helix DNA-binding domain"/>
    <property type="match status" value="1"/>
</dbReference>
<dbReference type="PANTHER" id="PTHR33204:SF29">
    <property type="entry name" value="TRANSCRIPTIONAL REGULATOR"/>
    <property type="match status" value="1"/>
</dbReference>
<evidence type="ECO:0000313" key="5">
    <source>
        <dbReference type="EMBL" id="SDQ64509.1"/>
    </source>
</evidence>
<protein>
    <submittedName>
        <fullName evidence="5">Transcriptional regulator, HxlR family</fullName>
    </submittedName>
</protein>
<gene>
    <name evidence="5" type="ORF">SAMN05421664_1996</name>
</gene>
<evidence type="ECO:0000313" key="6">
    <source>
        <dbReference type="Proteomes" id="UP000199627"/>
    </source>
</evidence>
<accession>A0A1H1CKB0</accession>
<reference evidence="6" key="1">
    <citation type="submission" date="2016-10" db="EMBL/GenBank/DDBJ databases">
        <authorList>
            <person name="Varghese N."/>
            <person name="Submissions S."/>
        </authorList>
    </citation>
    <scope>NUCLEOTIDE SEQUENCE [LARGE SCALE GENOMIC DNA]</scope>
    <source>
        <strain evidence="6">DSM 17072</strain>
    </source>
</reference>
<dbReference type="EMBL" id="FNKL01000003">
    <property type="protein sequence ID" value="SDQ64509.1"/>
    <property type="molecule type" value="Genomic_DNA"/>
</dbReference>
<keyword evidence="6" id="KW-1185">Reference proteome</keyword>
<evidence type="ECO:0000256" key="1">
    <source>
        <dbReference type="ARBA" id="ARBA00023015"/>
    </source>
</evidence>
<dbReference type="PROSITE" id="PS51118">
    <property type="entry name" value="HTH_HXLR"/>
    <property type="match status" value="1"/>
</dbReference>
<feature type="domain" description="HTH hxlR-type" evidence="4">
    <location>
        <begin position="12"/>
        <end position="110"/>
    </location>
</feature>
<dbReference type="Pfam" id="PF01638">
    <property type="entry name" value="HxlR"/>
    <property type="match status" value="1"/>
</dbReference>
<sequence length="141" mass="16372">MYERKIPLTIDCGLHLTREILNGKWKPALLNAISMDVKRPSEILRILPDATRRVLNVQLKELEEHGMIQKKVYHQLPPKVEYSLTEMGWSLMPIIDAMNVWGDENRDFLEKVIAQNPKIMKISKSPCELIQPMPKSEIKNI</sequence>
<evidence type="ECO:0000256" key="2">
    <source>
        <dbReference type="ARBA" id="ARBA00023125"/>
    </source>
</evidence>
<dbReference type="InterPro" id="IPR002577">
    <property type="entry name" value="HTH_HxlR"/>
</dbReference>
<dbReference type="STRING" id="311333.SAMN05421664_1996"/>